<organism evidence="2 3">
    <name type="scientific">Nocardioides simplex</name>
    <name type="common">Arthrobacter simplex</name>
    <dbReference type="NCBI Taxonomy" id="2045"/>
    <lineage>
        <taxon>Bacteria</taxon>
        <taxon>Bacillati</taxon>
        <taxon>Actinomycetota</taxon>
        <taxon>Actinomycetes</taxon>
        <taxon>Propionibacteriales</taxon>
        <taxon>Nocardioidaceae</taxon>
        <taxon>Pimelobacter</taxon>
    </lineage>
</organism>
<dbReference type="InterPro" id="IPR008634">
    <property type="entry name" value="Gas-vesicle_GvpO"/>
</dbReference>
<gene>
    <name evidence="2" type="ORF">F9L07_06125</name>
</gene>
<sequence length="111" mass="11977">MAETEGTPRRSAAAEQRARRPARLSGPRAAARGAQQLAELTGRELEGVVGLADDGEGGGWTVQVEVVEIRRIPGTTDVLAVYEVDLDRSGDLLGYRRVDRYTRGAAGESRR</sequence>
<dbReference type="GO" id="GO:0031412">
    <property type="term" value="P:gas vesicle organization"/>
    <property type="evidence" value="ECO:0007669"/>
    <property type="project" value="InterPro"/>
</dbReference>
<dbReference type="RefSeq" id="WP_151578947.1">
    <property type="nucleotide sequence ID" value="NZ_WBVM01000001.1"/>
</dbReference>
<accession>A0A7J5DZK6</accession>
<dbReference type="Proteomes" id="UP000449906">
    <property type="component" value="Unassembled WGS sequence"/>
</dbReference>
<evidence type="ECO:0000313" key="2">
    <source>
        <dbReference type="EMBL" id="KAB2811465.1"/>
    </source>
</evidence>
<dbReference type="EMBL" id="WBVM01000001">
    <property type="protein sequence ID" value="KAB2811465.1"/>
    <property type="molecule type" value="Genomic_DNA"/>
</dbReference>
<dbReference type="Pfam" id="PF05800">
    <property type="entry name" value="GvpO"/>
    <property type="match status" value="1"/>
</dbReference>
<proteinExistence type="predicted"/>
<evidence type="ECO:0000313" key="3">
    <source>
        <dbReference type="Proteomes" id="UP000449906"/>
    </source>
</evidence>
<dbReference type="AlphaFoldDB" id="A0A7J5DZK6"/>
<name>A0A7J5DZK6_NOCSI</name>
<comment type="caution">
    <text evidence="2">The sequence shown here is derived from an EMBL/GenBank/DDBJ whole genome shotgun (WGS) entry which is preliminary data.</text>
</comment>
<evidence type="ECO:0000256" key="1">
    <source>
        <dbReference type="SAM" id="MobiDB-lite"/>
    </source>
</evidence>
<protein>
    <submittedName>
        <fullName evidence="2">Gas vesicle protein</fullName>
    </submittedName>
</protein>
<reference evidence="2 3" key="1">
    <citation type="submission" date="2019-09" db="EMBL/GenBank/DDBJ databases">
        <title>Pimelobacter sp. isolated from Paulinella.</title>
        <authorList>
            <person name="Jeong S.E."/>
        </authorList>
    </citation>
    <scope>NUCLEOTIDE SEQUENCE [LARGE SCALE GENOMIC DNA]</scope>
    <source>
        <strain evidence="2 3">Pch-N</strain>
    </source>
</reference>
<feature type="region of interest" description="Disordered" evidence="1">
    <location>
        <begin position="1"/>
        <end position="33"/>
    </location>
</feature>
<dbReference type="PIRSF" id="PIRSF028743">
    <property type="entry name" value="GvpO_protein"/>
    <property type="match status" value="1"/>
</dbReference>